<sequence>MASHPANQSDDAAAATTFSLISSLRFDPNLPSIASIYAQESYPEPHDSPYYLLRFHQDRLLEAATHFRWPKAVAFLQQPQDKFVEALDAFIPDHSKAWRLRIMVDAEGKCEVEVHPATAWPLRCMFLPTSFGELESLGGSFPWRLVIDTTSTEPSQFTTYKTTSRDHYNAARKRVGITSRTDPVEVLLFNPEGEVMEGSITCVYFRTRPHYQPHHRHHHRRRNQEEGKIWAEWVTPPLSSGGMVSVTRQYALYHGFCAEQVIRVDELVDGERCLISNGVRGYMPAILELGASQ</sequence>
<keyword evidence="2" id="KW-1185">Reference proteome</keyword>
<dbReference type="Gene3D" id="3.20.10.10">
    <property type="entry name" value="D-amino Acid Aminotransferase, subunit A, domain 2"/>
    <property type="match status" value="1"/>
</dbReference>
<dbReference type="STRING" id="441960.B6QW47"/>
<dbReference type="AlphaFoldDB" id="B6QW47"/>
<dbReference type="HOGENOM" id="CLU_020844_6_0_1"/>
<evidence type="ECO:0000313" key="1">
    <source>
        <dbReference type="EMBL" id="EEA19169.1"/>
    </source>
</evidence>
<dbReference type="InterPro" id="IPR043132">
    <property type="entry name" value="BCAT-like_C"/>
</dbReference>
<dbReference type="SUPFAM" id="SSF56752">
    <property type="entry name" value="D-aminoacid aminotransferase-like PLP-dependent enzymes"/>
    <property type="match status" value="1"/>
</dbReference>
<dbReference type="Proteomes" id="UP000001294">
    <property type="component" value="Unassembled WGS sequence"/>
</dbReference>
<protein>
    <recommendedName>
        <fullName evidence="3">Aminodeoxychorismate lyase</fullName>
    </recommendedName>
</protein>
<proteinExistence type="predicted"/>
<dbReference type="GO" id="GO:0003824">
    <property type="term" value="F:catalytic activity"/>
    <property type="evidence" value="ECO:0007669"/>
    <property type="project" value="InterPro"/>
</dbReference>
<dbReference type="Gene3D" id="3.30.470.10">
    <property type="match status" value="1"/>
</dbReference>
<organism evidence="1 2">
    <name type="scientific">Talaromyces marneffei (strain ATCC 18224 / CBS 334.59 / QM 7333)</name>
    <name type="common">Penicillium marneffei</name>
    <dbReference type="NCBI Taxonomy" id="441960"/>
    <lineage>
        <taxon>Eukaryota</taxon>
        <taxon>Fungi</taxon>
        <taxon>Dikarya</taxon>
        <taxon>Ascomycota</taxon>
        <taxon>Pezizomycotina</taxon>
        <taxon>Eurotiomycetes</taxon>
        <taxon>Eurotiomycetidae</taxon>
        <taxon>Eurotiales</taxon>
        <taxon>Trichocomaceae</taxon>
        <taxon>Talaromyces</taxon>
        <taxon>Talaromyces sect. Talaromyces</taxon>
    </lineage>
</organism>
<dbReference type="PhylomeDB" id="B6QW47"/>
<dbReference type="InterPro" id="IPR001544">
    <property type="entry name" value="Aminotrans_IV"/>
</dbReference>
<evidence type="ECO:0008006" key="3">
    <source>
        <dbReference type="Google" id="ProtNLM"/>
    </source>
</evidence>
<dbReference type="VEuPathDB" id="FungiDB:PMAA_014300"/>
<dbReference type="OrthoDB" id="5288718at2759"/>
<dbReference type="EMBL" id="DS995906">
    <property type="protein sequence ID" value="EEA19169.1"/>
    <property type="molecule type" value="Genomic_DNA"/>
</dbReference>
<name>B6QW47_TALMQ</name>
<gene>
    <name evidence="1" type="ORF">PMAA_014300</name>
</gene>
<evidence type="ECO:0000313" key="2">
    <source>
        <dbReference type="Proteomes" id="UP000001294"/>
    </source>
</evidence>
<dbReference type="InterPro" id="IPR036038">
    <property type="entry name" value="Aminotransferase-like"/>
</dbReference>
<dbReference type="Pfam" id="PF01063">
    <property type="entry name" value="Aminotran_4"/>
    <property type="match status" value="1"/>
</dbReference>
<accession>B6QW47</accession>
<reference evidence="2" key="1">
    <citation type="journal article" date="2015" name="Genome Announc.">
        <title>Genome sequence of the AIDS-associated pathogen Penicillium marneffei (ATCC18224) and its near taxonomic relative Talaromyces stipitatus (ATCC10500).</title>
        <authorList>
            <person name="Nierman W.C."/>
            <person name="Fedorova-Abrams N.D."/>
            <person name="Andrianopoulos A."/>
        </authorList>
    </citation>
    <scope>NUCLEOTIDE SEQUENCE [LARGE SCALE GENOMIC DNA]</scope>
    <source>
        <strain evidence="2">ATCC 18224 / CBS 334.59 / QM 7333</strain>
    </source>
</reference>
<dbReference type="InterPro" id="IPR043131">
    <property type="entry name" value="BCAT-like_N"/>
</dbReference>